<evidence type="ECO:0000313" key="2">
    <source>
        <dbReference type="Proteomes" id="UP000273551"/>
    </source>
</evidence>
<evidence type="ECO:0000313" key="1">
    <source>
        <dbReference type="EMBL" id="AYH91954.1"/>
    </source>
</evidence>
<reference evidence="1 2" key="1">
    <citation type="submission" date="2018-08" db="EMBL/GenBank/DDBJ databases">
        <title>Lactobacillus phages that infect wine-derived L. plantarum strains.</title>
        <authorList>
            <person name="Kyrkou I."/>
            <person name="Byth Carstens A."/>
            <person name="Ellegaard-Jensen L."/>
            <person name="Kot W."/>
            <person name="Hestbjerg Hansen L."/>
        </authorList>
    </citation>
    <scope>NUCLEOTIDE SEQUENCE [LARGE SCALE GENOMIC DNA]</scope>
</reference>
<protein>
    <submittedName>
        <fullName evidence="1">Uncharacterized protein</fullName>
    </submittedName>
</protein>
<name>A0A3Q8HXF2_9CAUD</name>
<dbReference type="Proteomes" id="UP000273551">
    <property type="component" value="Segment"/>
</dbReference>
<sequence>MNYHNLKILIKDNNKYAKSLNNKLHNLQKRVVDKCTNPNNKKYHVYGGRGVSYDPNWNDPENFVRDALSIDGFNTMEFLKGNLQLDKDCKDPNGKMYNKNLCTWLSNNENEKVKPSRWKDYHAYCYDKETLYNFNEITKATDSLGINRTAINRALARNSSENRKLTPTTTMGWIFWEGNNKPSRFKEYSASNIDGTIRVKSLTQSKVEKLLGIGGSKFHKMLKSGKSKCLYKNKFVLEISNVDLDKPKYIVNF</sequence>
<dbReference type="EMBL" id="MH809529">
    <property type="protein sequence ID" value="AYH91954.1"/>
    <property type="molecule type" value="Genomic_DNA"/>
</dbReference>
<accession>A0A3Q8HXF2</accession>
<keyword evidence="2" id="KW-1185">Reference proteome</keyword>
<dbReference type="RefSeq" id="YP_009814277.1">
    <property type="nucleotide sequence ID" value="NC_048084.1"/>
</dbReference>
<dbReference type="GeneID" id="55005407"/>
<dbReference type="KEGG" id="vg:55005407"/>
<organism evidence="1 2">
    <name type="scientific">Lactobacillus phage Iacchus</name>
    <dbReference type="NCBI Taxonomy" id="2315483"/>
    <lineage>
        <taxon>Viruses</taxon>
        <taxon>Duplodnaviria</taxon>
        <taxon>Heunggongvirae</taxon>
        <taxon>Uroviricota</taxon>
        <taxon>Caudoviricetes</taxon>
        <taxon>Herelleviridae</taxon>
        <taxon>Harbinvirus</taxon>
        <taxon>Harbinvirus iacchus</taxon>
    </lineage>
</organism>
<proteinExistence type="predicted"/>